<evidence type="ECO:0000313" key="6">
    <source>
        <dbReference type="Ensembl" id="ENSSPUP00000001049.1"/>
    </source>
</evidence>
<dbReference type="InterPro" id="IPR019819">
    <property type="entry name" value="Carboxylesterase_B_CS"/>
</dbReference>
<feature type="chain" id="PRO_5034419312" description="Carboxylic ester hydrolase" evidence="4">
    <location>
        <begin position="27"/>
        <end position="565"/>
    </location>
</feature>
<feature type="signal peptide" evidence="4">
    <location>
        <begin position="1"/>
        <end position="26"/>
    </location>
</feature>
<evidence type="ECO:0000259" key="5">
    <source>
        <dbReference type="Pfam" id="PF00135"/>
    </source>
</evidence>
<sequence>MKISSAGRLGLFGSLICATWFIATEGQEDAQPEVVTKYGRLQGKQTSVRGTVSPVNVFLGIPFAKPPVGSLRFSPPQPVEPWKDLREATSYPPMCLQDMEWTEMMKKVMKVKIPSFSVSEDCLYLNIYIPANLNKKTKLPVMVFIHGGALVVGGASIYDGSALSAYENVVVVTIQYRLNIPGFFSTGDEHALGNWGLLDQVAALQWVQENIGHFGGDPHSVTIFGESAGGFSVSMLILSPLAKGLFHKAIAESGVAQLPGLVIPHPEIITKEIANLSGCETTSSAMVHCLRKKTEEELITLSNGLMKEMSFIPAVVDGVFVPKKPEELLAGKEFNAVPYMTGVNNHEYGWLIPSVINMPAVKEAMDRESIIALLQKSFPLLAQSDSLQMLLEEYLGDTNDPAELRDGFQELMGDFLFVIPALQTSKYHRDSGGRVYFYEFQHRPSVFQDTKPDFVKADHGDELGFVFGGPFLRGDISLLVNATEEEKHLSQTIMKYWANFARTGNPNGEGLVEWPLYELNEQYLEINLRQKKAEKLKSNRDKFWTKTLPEKMKTIMEEKREHEEL</sequence>
<comment type="similarity">
    <text evidence="1 4">Belongs to the type-B carboxylesterase/lipase family.</text>
</comment>
<accession>A0A8D0G5C3</accession>
<dbReference type="FunFam" id="3.40.50.1820:FF:000011">
    <property type="entry name" value="Carboxylic ester hydrolase"/>
    <property type="match status" value="1"/>
</dbReference>
<keyword evidence="2 4" id="KW-0378">Hydrolase</keyword>
<evidence type="ECO:0000256" key="3">
    <source>
        <dbReference type="ARBA" id="ARBA00023157"/>
    </source>
</evidence>
<dbReference type="AlphaFoldDB" id="A0A8D0G5C3"/>
<keyword evidence="7" id="KW-1185">Reference proteome</keyword>
<dbReference type="PROSITE" id="PS00122">
    <property type="entry name" value="CARBOXYLESTERASE_B_1"/>
    <property type="match status" value="1"/>
</dbReference>
<dbReference type="InterPro" id="IPR002018">
    <property type="entry name" value="CarbesteraseB"/>
</dbReference>
<dbReference type="PROSITE" id="PS00941">
    <property type="entry name" value="CARBOXYLESTERASE_B_2"/>
    <property type="match status" value="1"/>
</dbReference>
<dbReference type="Gene3D" id="3.40.50.1820">
    <property type="entry name" value="alpha/beta hydrolase"/>
    <property type="match status" value="1"/>
</dbReference>
<keyword evidence="4" id="KW-0732">Signal</keyword>
<reference evidence="6" key="1">
    <citation type="submission" date="2025-08" db="UniProtKB">
        <authorList>
            <consortium name="Ensembl"/>
        </authorList>
    </citation>
    <scope>IDENTIFICATION</scope>
</reference>
<proteinExistence type="inferred from homology"/>
<dbReference type="EC" id="3.1.1.-" evidence="4"/>
<evidence type="ECO:0000256" key="4">
    <source>
        <dbReference type="RuleBase" id="RU361235"/>
    </source>
</evidence>
<dbReference type="OMA" id="MWISFIT"/>
<dbReference type="Ensembl" id="ENSSPUT00000001103.1">
    <property type="protein sequence ID" value="ENSSPUP00000001049.1"/>
    <property type="gene ID" value="ENSSPUG00000000837.1"/>
</dbReference>
<evidence type="ECO:0000313" key="7">
    <source>
        <dbReference type="Proteomes" id="UP000694392"/>
    </source>
</evidence>
<dbReference type="SUPFAM" id="SSF53474">
    <property type="entry name" value="alpha/beta-Hydrolases"/>
    <property type="match status" value="1"/>
</dbReference>
<dbReference type="Proteomes" id="UP000694392">
    <property type="component" value="Unplaced"/>
</dbReference>
<keyword evidence="3" id="KW-1015">Disulfide bond</keyword>
<dbReference type="CDD" id="cd00312">
    <property type="entry name" value="Esterase_lipase"/>
    <property type="match status" value="1"/>
</dbReference>
<dbReference type="GO" id="GO:0016787">
    <property type="term" value="F:hydrolase activity"/>
    <property type="evidence" value="ECO:0007669"/>
    <property type="project" value="UniProtKB-KW"/>
</dbReference>
<dbReference type="Pfam" id="PF00135">
    <property type="entry name" value="COesterase"/>
    <property type="match status" value="1"/>
</dbReference>
<dbReference type="GeneTree" id="ENSGT00940000155200"/>
<dbReference type="InterPro" id="IPR050309">
    <property type="entry name" value="Type-B_Carboxylest/Lipase"/>
</dbReference>
<evidence type="ECO:0000256" key="1">
    <source>
        <dbReference type="ARBA" id="ARBA00005964"/>
    </source>
</evidence>
<evidence type="ECO:0000256" key="2">
    <source>
        <dbReference type="ARBA" id="ARBA00022801"/>
    </source>
</evidence>
<reference evidence="6" key="2">
    <citation type="submission" date="2025-09" db="UniProtKB">
        <authorList>
            <consortium name="Ensembl"/>
        </authorList>
    </citation>
    <scope>IDENTIFICATION</scope>
</reference>
<dbReference type="InterPro" id="IPR029058">
    <property type="entry name" value="AB_hydrolase_fold"/>
</dbReference>
<dbReference type="PANTHER" id="PTHR11559">
    <property type="entry name" value="CARBOXYLESTERASE"/>
    <property type="match status" value="1"/>
</dbReference>
<organism evidence="6 7">
    <name type="scientific">Sphenodon punctatus</name>
    <name type="common">Tuatara</name>
    <name type="synonym">Hatteria punctata</name>
    <dbReference type="NCBI Taxonomy" id="8508"/>
    <lineage>
        <taxon>Eukaryota</taxon>
        <taxon>Metazoa</taxon>
        <taxon>Chordata</taxon>
        <taxon>Craniata</taxon>
        <taxon>Vertebrata</taxon>
        <taxon>Euteleostomi</taxon>
        <taxon>Lepidosauria</taxon>
        <taxon>Sphenodontia</taxon>
        <taxon>Sphenodontidae</taxon>
        <taxon>Sphenodon</taxon>
    </lineage>
</organism>
<feature type="domain" description="Carboxylesterase type B" evidence="5">
    <location>
        <begin position="31"/>
        <end position="544"/>
    </location>
</feature>
<dbReference type="InterPro" id="IPR019826">
    <property type="entry name" value="Carboxylesterase_B_AS"/>
</dbReference>
<protein>
    <recommendedName>
        <fullName evidence="4">Carboxylic ester hydrolase</fullName>
        <ecNumber evidence="4">3.1.1.-</ecNumber>
    </recommendedName>
</protein>
<name>A0A8D0G5C3_SPHPU</name>